<sequence>MESIPSEQPYTERLHVMETLAKSFPYIPSLWAHLGRAYSLLCPTQHEKTETFFQEAIQGCRAKESHTDSENDDVVLSFVYHMYGMFYLQRIKAEIAKCRKQNNSEMQFQDTVRNMFTLADLAFIAFSNCRQFGYAGYQESFGCIGEINVRLCICDLLKSHYRFHTIQALREKSRNADIILFVEESLSNILHLFMKCFNTVDQSQIDDQFYRKVTQYKTLFKGMTKTCYIDTLSIPDTFHTRCATITGIKLKYGEVNQLGTINDFKDERDIKFIITMLEKKHC</sequence>
<evidence type="ECO:0000313" key="2">
    <source>
        <dbReference type="Proteomes" id="UP000242188"/>
    </source>
</evidence>
<dbReference type="EMBL" id="NEDP02003606">
    <property type="protein sequence ID" value="OWF48300.1"/>
    <property type="molecule type" value="Genomic_DNA"/>
</dbReference>
<dbReference type="PANTHER" id="PTHR16155">
    <property type="entry name" value="DED DOMAIN-CONTAINING PROTEIN"/>
    <property type="match status" value="1"/>
</dbReference>
<evidence type="ECO:0000313" key="1">
    <source>
        <dbReference type="EMBL" id="OWF48300.1"/>
    </source>
</evidence>
<protein>
    <submittedName>
        <fullName evidence="1">Uncharacterized protein</fullName>
    </submittedName>
</protein>
<accession>A0A210QHT7</accession>
<dbReference type="PANTHER" id="PTHR16155:SF19">
    <property type="entry name" value="DED DOMAIN-CONTAINING PROTEIN"/>
    <property type="match status" value="1"/>
</dbReference>
<dbReference type="AlphaFoldDB" id="A0A210QHT7"/>
<comment type="caution">
    <text evidence="1">The sequence shown here is derived from an EMBL/GenBank/DDBJ whole genome shotgun (WGS) entry which is preliminary data.</text>
</comment>
<dbReference type="Proteomes" id="UP000242188">
    <property type="component" value="Unassembled WGS sequence"/>
</dbReference>
<reference evidence="1 2" key="1">
    <citation type="journal article" date="2017" name="Nat. Ecol. Evol.">
        <title>Scallop genome provides insights into evolution of bilaterian karyotype and development.</title>
        <authorList>
            <person name="Wang S."/>
            <person name="Zhang J."/>
            <person name="Jiao W."/>
            <person name="Li J."/>
            <person name="Xun X."/>
            <person name="Sun Y."/>
            <person name="Guo X."/>
            <person name="Huan P."/>
            <person name="Dong B."/>
            <person name="Zhang L."/>
            <person name="Hu X."/>
            <person name="Sun X."/>
            <person name="Wang J."/>
            <person name="Zhao C."/>
            <person name="Wang Y."/>
            <person name="Wang D."/>
            <person name="Huang X."/>
            <person name="Wang R."/>
            <person name="Lv J."/>
            <person name="Li Y."/>
            <person name="Zhang Z."/>
            <person name="Liu B."/>
            <person name="Lu W."/>
            <person name="Hui Y."/>
            <person name="Liang J."/>
            <person name="Zhou Z."/>
            <person name="Hou R."/>
            <person name="Li X."/>
            <person name="Liu Y."/>
            <person name="Li H."/>
            <person name="Ning X."/>
            <person name="Lin Y."/>
            <person name="Zhao L."/>
            <person name="Xing Q."/>
            <person name="Dou J."/>
            <person name="Li Y."/>
            <person name="Mao J."/>
            <person name="Guo H."/>
            <person name="Dou H."/>
            <person name="Li T."/>
            <person name="Mu C."/>
            <person name="Jiang W."/>
            <person name="Fu Q."/>
            <person name="Fu X."/>
            <person name="Miao Y."/>
            <person name="Liu J."/>
            <person name="Yu Q."/>
            <person name="Li R."/>
            <person name="Liao H."/>
            <person name="Li X."/>
            <person name="Kong Y."/>
            <person name="Jiang Z."/>
            <person name="Chourrout D."/>
            <person name="Li R."/>
            <person name="Bao Z."/>
        </authorList>
    </citation>
    <scope>NUCLEOTIDE SEQUENCE [LARGE SCALE GENOMIC DNA]</scope>
    <source>
        <strain evidence="1 2">PY_sf001</strain>
    </source>
</reference>
<name>A0A210QHT7_MIZYE</name>
<gene>
    <name evidence="1" type="ORF">KP79_PYT23026</name>
</gene>
<proteinExistence type="predicted"/>
<keyword evidence="2" id="KW-1185">Reference proteome</keyword>
<organism evidence="1 2">
    <name type="scientific">Mizuhopecten yessoensis</name>
    <name type="common">Japanese scallop</name>
    <name type="synonym">Patinopecten yessoensis</name>
    <dbReference type="NCBI Taxonomy" id="6573"/>
    <lineage>
        <taxon>Eukaryota</taxon>
        <taxon>Metazoa</taxon>
        <taxon>Spiralia</taxon>
        <taxon>Lophotrochozoa</taxon>
        <taxon>Mollusca</taxon>
        <taxon>Bivalvia</taxon>
        <taxon>Autobranchia</taxon>
        <taxon>Pteriomorphia</taxon>
        <taxon>Pectinida</taxon>
        <taxon>Pectinoidea</taxon>
        <taxon>Pectinidae</taxon>
        <taxon>Mizuhopecten</taxon>
    </lineage>
</organism>
<dbReference type="OrthoDB" id="10414149at2759"/>
<dbReference type="GO" id="GO:0005737">
    <property type="term" value="C:cytoplasm"/>
    <property type="evidence" value="ECO:0007669"/>
    <property type="project" value="TreeGrafter"/>
</dbReference>